<dbReference type="HOGENOM" id="CLU_2829025_0_0_5"/>
<sequence>MLRHRAADPRFDPVGQRRPDGPERRAAAIGVEQLTQLPSLVLVEKCEDRFDIVVIPIGEISHKTSE</sequence>
<proteinExistence type="predicted"/>
<gene>
    <name evidence="2" type="ORF">NX02_19955</name>
</gene>
<evidence type="ECO:0000256" key="1">
    <source>
        <dbReference type="SAM" id="MobiDB-lite"/>
    </source>
</evidence>
<dbReference type="KEGG" id="ssan:NX02_19955"/>
<dbReference type="AlphaFoldDB" id="W0AJ14"/>
<name>W0AJ14_9SPHN</name>
<dbReference type="STRING" id="1123269.NX02_19955"/>
<dbReference type="RefSeq" id="WP_025293801.1">
    <property type="nucleotide sequence ID" value="NZ_CP006644.1"/>
</dbReference>
<reference evidence="2 3" key="1">
    <citation type="submission" date="2013-07" db="EMBL/GenBank/DDBJ databases">
        <title>Completed genome of Sphingomonas sanxanigenens NX02.</title>
        <authorList>
            <person name="Ma T."/>
            <person name="Huang H."/>
            <person name="Wu M."/>
            <person name="Li X."/>
            <person name="Li G."/>
        </authorList>
    </citation>
    <scope>NUCLEOTIDE SEQUENCE [LARGE SCALE GENOMIC DNA]</scope>
    <source>
        <strain evidence="2 3">NX02</strain>
    </source>
</reference>
<protein>
    <submittedName>
        <fullName evidence="2">Uncharacterized protein</fullName>
    </submittedName>
</protein>
<keyword evidence="3" id="KW-1185">Reference proteome</keyword>
<evidence type="ECO:0000313" key="3">
    <source>
        <dbReference type="Proteomes" id="UP000018851"/>
    </source>
</evidence>
<dbReference type="Proteomes" id="UP000018851">
    <property type="component" value="Chromosome"/>
</dbReference>
<organism evidence="2 3">
    <name type="scientific">Sphingomonas sanxanigenens DSM 19645 = NX02</name>
    <dbReference type="NCBI Taxonomy" id="1123269"/>
    <lineage>
        <taxon>Bacteria</taxon>
        <taxon>Pseudomonadati</taxon>
        <taxon>Pseudomonadota</taxon>
        <taxon>Alphaproteobacteria</taxon>
        <taxon>Sphingomonadales</taxon>
        <taxon>Sphingomonadaceae</taxon>
        <taxon>Sphingomonas</taxon>
    </lineage>
</organism>
<evidence type="ECO:0000313" key="2">
    <source>
        <dbReference type="EMBL" id="AHE55650.1"/>
    </source>
</evidence>
<accession>W0AJ14</accession>
<dbReference type="EMBL" id="CP006644">
    <property type="protein sequence ID" value="AHE55650.1"/>
    <property type="molecule type" value="Genomic_DNA"/>
</dbReference>
<dbReference type="PATRIC" id="fig|1123269.5.peg.3902"/>
<feature type="region of interest" description="Disordered" evidence="1">
    <location>
        <begin position="1"/>
        <end position="22"/>
    </location>
</feature>